<dbReference type="InterPro" id="IPR012480">
    <property type="entry name" value="Hepar_II_III_C"/>
</dbReference>
<evidence type="ECO:0000256" key="4">
    <source>
        <dbReference type="ARBA" id="ARBA00023239"/>
    </source>
</evidence>
<dbReference type="PROSITE" id="PS51257">
    <property type="entry name" value="PROKAR_LIPOPROTEIN"/>
    <property type="match status" value="1"/>
</dbReference>
<proteinExistence type="predicted"/>
<feature type="domain" description="Heparinase II/III-like C-terminal" evidence="7">
    <location>
        <begin position="412"/>
        <end position="575"/>
    </location>
</feature>
<feature type="signal peptide" evidence="5">
    <location>
        <begin position="1"/>
        <end position="26"/>
    </location>
</feature>
<evidence type="ECO:0000313" key="9">
    <source>
        <dbReference type="Proteomes" id="UP000441333"/>
    </source>
</evidence>
<comment type="caution">
    <text evidence="8">The sequence shown here is derived from an EMBL/GenBank/DDBJ whole genome shotgun (WGS) entry which is preliminary data.</text>
</comment>
<evidence type="ECO:0000259" key="6">
    <source>
        <dbReference type="Pfam" id="PF05426"/>
    </source>
</evidence>
<dbReference type="Pfam" id="PF07940">
    <property type="entry name" value="Hepar_II_III_C"/>
    <property type="match status" value="1"/>
</dbReference>
<dbReference type="Gene3D" id="1.50.10.100">
    <property type="entry name" value="Chondroitin AC/alginate lyase"/>
    <property type="match status" value="1"/>
</dbReference>
<dbReference type="GO" id="GO:0016829">
    <property type="term" value="F:lyase activity"/>
    <property type="evidence" value="ECO:0007669"/>
    <property type="project" value="UniProtKB-KW"/>
</dbReference>
<dbReference type="InterPro" id="IPR008929">
    <property type="entry name" value="Chondroitin_lyas"/>
</dbReference>
<evidence type="ECO:0000259" key="7">
    <source>
        <dbReference type="Pfam" id="PF07940"/>
    </source>
</evidence>
<sequence length="760" mass="85347">MTLNKKTIIGLFLSVLMLGSMLSCKAQNETTSKKEVESSSDGHPKLIITKAGVEEIRKNLGNIPIFDASLQMAKEEVDAEIAAGIDTPIPKDFSGGYTHVRHKRNFFMLEKAGLLYQILDDEKYAKYVKDMFFQYAAMYKDLPVHPQTRSYARGKLFWQCLNDSNWLVYASQGYDCIYEYLTPEERETLEADLFRPFADYISIGNPKFYNRVHNHSTWGNAAVGMIALVMDDDELLQRALYGIENDGLDPNEKDNDGGFIKDPEGRAGFLANLEEPFSPDGYYTEGPYYQRYAMYPFLIFSEALNNAKPELKIFEHKDGVLLKAVNALLNLSDADGDFFPLNDGQKGMSYYSKELVTAVDIAYLHGGRDPGLLSIAKKQNRVLLDDSGLAIALGIKNGETKPFKKESINLSDGPNGEQGGVAVLRNEGIEVVFKYAAQGLSHGHYDKLSFSLYEDGQEVIQDYGLARFVNIEQKGGGNYLKENKTWAKQTIAHNTVIQNESSHFQGKYSIGSKHHSELDFYDFSKENIKVVSAHEANAYPGTVLTRTMAVISDDDFEKPFVLDLMRVTSDKANQYDFPYYYLGQIMETNFEYTTPKMLEPLGTKHGYQHLFVEGRGQANQQNIKLSWMNAGRFHTLTTVAGAEDDVLLTRIGADDPEFNLRKEPALMLRKSKAKDAVFASIIESHGSYSPVSENAVNSHSNIAELEVVYNDVDYTAVNIKDLQGKTKLFVVCNSNTSKDAKHEIEVNGNTVQWTGSYDFK</sequence>
<dbReference type="Gene3D" id="2.70.98.70">
    <property type="match status" value="1"/>
</dbReference>
<evidence type="ECO:0000313" key="8">
    <source>
        <dbReference type="EMBL" id="KAB1068023.1"/>
    </source>
</evidence>
<dbReference type="GO" id="GO:0042597">
    <property type="term" value="C:periplasmic space"/>
    <property type="evidence" value="ECO:0007669"/>
    <property type="project" value="UniProtKB-SubCell"/>
</dbReference>
<dbReference type="PANTHER" id="PTHR39210">
    <property type="entry name" value="HEPARIN-SULFATE LYASE"/>
    <property type="match status" value="1"/>
</dbReference>
<dbReference type="InterPro" id="IPR008397">
    <property type="entry name" value="Alginate_lyase_dom"/>
</dbReference>
<dbReference type="PANTHER" id="PTHR39210:SF1">
    <property type="entry name" value="HEPARIN-SULFATE LYASE"/>
    <property type="match status" value="1"/>
</dbReference>
<keyword evidence="3" id="KW-0574">Periplasm</keyword>
<feature type="chain" id="PRO_5026835732" evidence="5">
    <location>
        <begin position="27"/>
        <end position="760"/>
    </location>
</feature>
<evidence type="ECO:0000256" key="3">
    <source>
        <dbReference type="ARBA" id="ARBA00022764"/>
    </source>
</evidence>
<dbReference type="EMBL" id="WAAT01000041">
    <property type="protein sequence ID" value="KAB1068023.1"/>
    <property type="molecule type" value="Genomic_DNA"/>
</dbReference>
<evidence type="ECO:0000256" key="2">
    <source>
        <dbReference type="ARBA" id="ARBA00022729"/>
    </source>
</evidence>
<keyword evidence="9" id="KW-1185">Reference proteome</keyword>
<keyword evidence="4 8" id="KW-0456">Lyase</keyword>
<reference evidence="8 9" key="1">
    <citation type="submission" date="2019-09" db="EMBL/GenBank/DDBJ databases">
        <authorList>
            <person name="Cao W.R."/>
        </authorList>
    </citation>
    <scope>NUCLEOTIDE SEQUENCE [LARGE SCALE GENOMIC DNA]</scope>
    <source>
        <strain evidence="8 9">B1N29</strain>
    </source>
</reference>
<dbReference type="RefSeq" id="WP_150938507.1">
    <property type="nucleotide sequence ID" value="NZ_WAAT01000041.1"/>
</dbReference>
<dbReference type="Pfam" id="PF05426">
    <property type="entry name" value="Alginate_lyase"/>
    <property type="match status" value="1"/>
</dbReference>
<dbReference type="Proteomes" id="UP000441333">
    <property type="component" value="Unassembled WGS sequence"/>
</dbReference>
<comment type="subcellular location">
    <subcellularLocation>
        <location evidence="1">Periplasm</location>
    </subcellularLocation>
</comment>
<evidence type="ECO:0000256" key="1">
    <source>
        <dbReference type="ARBA" id="ARBA00004418"/>
    </source>
</evidence>
<evidence type="ECO:0000256" key="5">
    <source>
        <dbReference type="SAM" id="SignalP"/>
    </source>
</evidence>
<feature type="domain" description="Alginate lyase" evidence="6">
    <location>
        <begin position="112"/>
        <end position="336"/>
    </location>
</feature>
<dbReference type="SUPFAM" id="SSF48230">
    <property type="entry name" value="Chondroitin AC/alginate lyase"/>
    <property type="match status" value="1"/>
</dbReference>
<dbReference type="AlphaFoldDB" id="A0A6N6MF97"/>
<organism evidence="8 9">
    <name type="scientific">Pseudotamlana haliotis</name>
    <dbReference type="NCBI Taxonomy" id="2614804"/>
    <lineage>
        <taxon>Bacteria</taxon>
        <taxon>Pseudomonadati</taxon>
        <taxon>Bacteroidota</taxon>
        <taxon>Flavobacteriia</taxon>
        <taxon>Flavobacteriales</taxon>
        <taxon>Flavobacteriaceae</taxon>
        <taxon>Pseudotamlana</taxon>
    </lineage>
</organism>
<gene>
    <name evidence="8" type="ORF">F6U93_07740</name>
</gene>
<accession>A0A6N6MF97</accession>
<protein>
    <submittedName>
        <fullName evidence="8">Alginate lyase family protein</fullName>
    </submittedName>
</protein>
<keyword evidence="2 5" id="KW-0732">Signal</keyword>
<name>A0A6N6MF97_9FLAO</name>